<evidence type="ECO:0000256" key="3">
    <source>
        <dbReference type="ARBA" id="ARBA00022452"/>
    </source>
</evidence>
<keyword evidence="6" id="KW-0472">Membrane</keyword>
<reference evidence="9 10" key="1">
    <citation type="submission" date="2020-02" db="EMBL/GenBank/DDBJ databases">
        <title>Albibacoteraceae fam. nov., the first described family within the subdivision 4 Verrucomicrobia.</title>
        <authorList>
            <person name="Xi F."/>
        </authorList>
    </citation>
    <scope>NUCLEOTIDE SEQUENCE [LARGE SCALE GENOMIC DNA]</scope>
    <source>
        <strain evidence="9 10">CK1056</strain>
    </source>
</reference>
<dbReference type="SUPFAM" id="SSF56935">
    <property type="entry name" value="Porins"/>
    <property type="match status" value="1"/>
</dbReference>
<organism evidence="9 10">
    <name type="scientific">Oceanipulchritudo coccoides</name>
    <dbReference type="NCBI Taxonomy" id="2706888"/>
    <lineage>
        <taxon>Bacteria</taxon>
        <taxon>Pseudomonadati</taxon>
        <taxon>Verrucomicrobiota</taxon>
        <taxon>Opitutia</taxon>
        <taxon>Puniceicoccales</taxon>
        <taxon>Oceanipulchritudinaceae</taxon>
        <taxon>Oceanipulchritudo</taxon>
    </lineage>
</organism>
<evidence type="ECO:0000256" key="5">
    <source>
        <dbReference type="ARBA" id="ARBA00022729"/>
    </source>
</evidence>
<keyword evidence="10" id="KW-1185">Reference proteome</keyword>
<proteinExistence type="inferred from homology"/>
<evidence type="ECO:0000256" key="6">
    <source>
        <dbReference type="ARBA" id="ARBA00023136"/>
    </source>
</evidence>
<dbReference type="PANTHER" id="PTHR35093">
    <property type="entry name" value="OUTER MEMBRANE PROTEIN NMB0088-RELATED"/>
    <property type="match status" value="1"/>
</dbReference>
<keyword evidence="5 8" id="KW-0732">Signal</keyword>
<comment type="subcellular location">
    <subcellularLocation>
        <location evidence="1">Cell outer membrane</location>
        <topology evidence="1">Multi-pass membrane protein</topology>
    </subcellularLocation>
</comment>
<dbReference type="Pfam" id="PF03349">
    <property type="entry name" value="Toluene_X"/>
    <property type="match status" value="1"/>
</dbReference>
<keyword evidence="7" id="KW-0998">Cell outer membrane</keyword>
<evidence type="ECO:0008006" key="11">
    <source>
        <dbReference type="Google" id="ProtNLM"/>
    </source>
</evidence>
<dbReference type="GO" id="GO:0009279">
    <property type="term" value="C:cell outer membrane"/>
    <property type="evidence" value="ECO:0007669"/>
    <property type="project" value="UniProtKB-SubCell"/>
</dbReference>
<sequence length="460" mass="49912">MNKLTVCTATLATLFLGSYNLYSAGFALQEHSISGLGVGFASGAAGGSDNSSMFFNPATLSLYSEPEITSGLHFILPNAKFKNTGSVSGFIPGVSPGVPTQGPNATSDTPAIVPNFFYSRPLNEGWAIGLSVSSPYGLATEYDDGWVGRYIALDTDLLTVNTNLALSHKVSEKFAYGFGFSLMYGDALLSNALNFGLIYLNSLNSGTIPATDQTLALAADVQSKLGSEAYDGKLKLEGDDIGYGFNFGMLFTPSEATRIGVHYRSKVKLTLDGKAKFVIPSALDPFFGSLFVSQGGKVDIDLPDTFQASIFHQVSPEWAVMADIFFTWWSKFDQLVIQYETGFPSDSVIPENWDDTFRYSVGTTYQMNDKVELRAGLVYDESGVTSDTYRSPRIPDENRVWISLGMGYKVSDTLKVDVGFVHIFVDDPVIDNPTHTPGEYLKGTMDATVDILSVSGTWKF</sequence>
<dbReference type="GO" id="GO:0015483">
    <property type="term" value="F:long-chain fatty acid transporting porin activity"/>
    <property type="evidence" value="ECO:0007669"/>
    <property type="project" value="TreeGrafter"/>
</dbReference>
<feature type="chain" id="PRO_5025504997" description="Long-chain fatty acid transport protein" evidence="8">
    <location>
        <begin position="24"/>
        <end position="460"/>
    </location>
</feature>
<dbReference type="InterPro" id="IPR005017">
    <property type="entry name" value="OMPP1/FadL/TodX"/>
</dbReference>
<evidence type="ECO:0000256" key="2">
    <source>
        <dbReference type="ARBA" id="ARBA00008163"/>
    </source>
</evidence>
<name>A0A6B2LZF3_9BACT</name>
<evidence type="ECO:0000256" key="4">
    <source>
        <dbReference type="ARBA" id="ARBA00022692"/>
    </source>
</evidence>
<evidence type="ECO:0000313" key="10">
    <source>
        <dbReference type="Proteomes" id="UP000478417"/>
    </source>
</evidence>
<accession>A0A6B2LZF3</accession>
<dbReference type="AlphaFoldDB" id="A0A6B2LZF3"/>
<comment type="caution">
    <text evidence="9">The sequence shown here is derived from an EMBL/GenBank/DDBJ whole genome shotgun (WGS) entry which is preliminary data.</text>
</comment>
<feature type="signal peptide" evidence="8">
    <location>
        <begin position="1"/>
        <end position="23"/>
    </location>
</feature>
<evidence type="ECO:0000256" key="8">
    <source>
        <dbReference type="SAM" id="SignalP"/>
    </source>
</evidence>
<evidence type="ECO:0000313" key="9">
    <source>
        <dbReference type="EMBL" id="NDV60875.1"/>
    </source>
</evidence>
<protein>
    <recommendedName>
        <fullName evidence="11">Long-chain fatty acid transport protein</fullName>
    </recommendedName>
</protein>
<evidence type="ECO:0000256" key="7">
    <source>
        <dbReference type="ARBA" id="ARBA00023237"/>
    </source>
</evidence>
<dbReference type="PANTHER" id="PTHR35093:SF3">
    <property type="entry name" value="LONG-CHAIN FATTY ACID TRANSPORT PROTEIN"/>
    <property type="match status" value="1"/>
</dbReference>
<dbReference type="Proteomes" id="UP000478417">
    <property type="component" value="Unassembled WGS sequence"/>
</dbReference>
<gene>
    <name evidence="9" type="ORF">G0Q06_00245</name>
</gene>
<evidence type="ECO:0000256" key="1">
    <source>
        <dbReference type="ARBA" id="ARBA00004571"/>
    </source>
</evidence>
<dbReference type="Gene3D" id="2.40.160.60">
    <property type="entry name" value="Outer membrane protein transport protein (OMPP1/FadL/TodX)"/>
    <property type="match status" value="1"/>
</dbReference>
<keyword evidence="3" id="KW-1134">Transmembrane beta strand</keyword>
<keyword evidence="4" id="KW-0812">Transmembrane</keyword>
<comment type="similarity">
    <text evidence="2">Belongs to the OmpP1/FadL family.</text>
</comment>
<dbReference type="EMBL" id="JAAGNX010000001">
    <property type="protein sequence ID" value="NDV60875.1"/>
    <property type="molecule type" value="Genomic_DNA"/>
</dbReference>